<evidence type="ECO:0000256" key="10">
    <source>
        <dbReference type="ARBA" id="ARBA00047389"/>
    </source>
</evidence>
<dbReference type="FunFam" id="3.20.20.10:FF:000012">
    <property type="entry name" value="Carboxynorspermidine/carboxyspermidine decarboxylase"/>
    <property type="match status" value="1"/>
</dbReference>
<evidence type="ECO:0000256" key="7">
    <source>
        <dbReference type="ARBA" id="ARBA00023239"/>
    </source>
</evidence>
<comment type="cofactor">
    <cofactor evidence="1">
        <name>pyridoxal 5'-phosphate</name>
        <dbReference type="ChEBI" id="CHEBI:597326"/>
    </cofactor>
</comment>
<evidence type="ECO:0000256" key="1">
    <source>
        <dbReference type="ARBA" id="ARBA00001933"/>
    </source>
</evidence>
<evidence type="ECO:0000256" key="6">
    <source>
        <dbReference type="ARBA" id="ARBA00023066"/>
    </source>
</evidence>
<comment type="similarity">
    <text evidence="8">Belongs to the Orn/Lys/Arg decarboxylase class-II family. NspC subfamily.</text>
</comment>
<dbReference type="SUPFAM" id="SSF50621">
    <property type="entry name" value="Alanine racemase C-terminal domain-like"/>
    <property type="match status" value="1"/>
</dbReference>
<dbReference type="RefSeq" id="WP_346822657.1">
    <property type="nucleotide sequence ID" value="NZ_JBDKWZ010000011.1"/>
</dbReference>
<dbReference type="InterPro" id="IPR005730">
    <property type="entry name" value="Nsp_de-COase"/>
</dbReference>
<dbReference type="SUPFAM" id="SSF51419">
    <property type="entry name" value="PLP-binding barrel"/>
    <property type="match status" value="1"/>
</dbReference>
<evidence type="ECO:0000256" key="5">
    <source>
        <dbReference type="ARBA" id="ARBA00022898"/>
    </source>
</evidence>
<keyword evidence="5" id="KW-0663">Pyridoxal phosphate</keyword>
<comment type="catalytic activity">
    <reaction evidence="10">
        <text>carboxynorspermidine + H(+) = norspermidine + CO2</text>
        <dbReference type="Rhea" id="RHEA:34099"/>
        <dbReference type="ChEBI" id="CHEBI:15378"/>
        <dbReference type="ChEBI" id="CHEBI:16526"/>
        <dbReference type="ChEBI" id="CHEBI:57920"/>
        <dbReference type="ChEBI" id="CHEBI:65070"/>
        <dbReference type="EC" id="4.1.1.96"/>
    </reaction>
</comment>
<dbReference type="GO" id="GO:0008836">
    <property type="term" value="F:diaminopimelate decarboxylase activity"/>
    <property type="evidence" value="ECO:0007669"/>
    <property type="project" value="TreeGrafter"/>
</dbReference>
<gene>
    <name evidence="13" type="primary">nspC</name>
    <name evidence="13" type="ORF">AAG747_18275</name>
</gene>
<evidence type="ECO:0000256" key="3">
    <source>
        <dbReference type="ARBA" id="ARBA00013633"/>
    </source>
</evidence>
<dbReference type="EMBL" id="JBDKWZ010000011">
    <property type="protein sequence ID" value="MEN7549878.1"/>
    <property type="molecule type" value="Genomic_DNA"/>
</dbReference>
<keyword evidence="4" id="KW-0210">Decarboxylase</keyword>
<dbReference type="GO" id="GO:0009089">
    <property type="term" value="P:lysine biosynthetic process via diaminopimelate"/>
    <property type="evidence" value="ECO:0007669"/>
    <property type="project" value="TreeGrafter"/>
</dbReference>
<accession>A0AAW9S7N3</accession>
<feature type="binding site" evidence="11">
    <location>
        <position position="281"/>
    </location>
    <ligand>
        <name>substrate</name>
    </ligand>
</feature>
<name>A0AAW9S7N3_9BACT</name>
<dbReference type="PIRSF" id="PIRSF038941">
    <property type="entry name" value="NspC"/>
    <property type="match status" value="1"/>
</dbReference>
<evidence type="ECO:0000256" key="4">
    <source>
        <dbReference type="ARBA" id="ARBA00022793"/>
    </source>
</evidence>
<dbReference type="InterPro" id="IPR009006">
    <property type="entry name" value="Ala_racemase/Decarboxylase_C"/>
</dbReference>
<evidence type="ECO:0000259" key="12">
    <source>
        <dbReference type="Pfam" id="PF00278"/>
    </source>
</evidence>
<comment type="catalytic activity">
    <reaction evidence="9">
        <text>carboxyspermidine + H(+) = spermidine + CO2</text>
        <dbReference type="Rhea" id="RHEA:34095"/>
        <dbReference type="ChEBI" id="CHEBI:15378"/>
        <dbReference type="ChEBI" id="CHEBI:16526"/>
        <dbReference type="ChEBI" id="CHEBI:57834"/>
        <dbReference type="ChEBI" id="CHEBI:65072"/>
        <dbReference type="EC" id="4.1.1.96"/>
    </reaction>
</comment>
<evidence type="ECO:0000256" key="2">
    <source>
        <dbReference type="ARBA" id="ARBA00012259"/>
    </source>
</evidence>
<evidence type="ECO:0000256" key="11">
    <source>
        <dbReference type="PIRSR" id="PIRSR038941-1"/>
    </source>
</evidence>
<comment type="caution">
    <text evidence="13">The sequence shown here is derived from an EMBL/GenBank/DDBJ whole genome shotgun (WGS) entry which is preliminary data.</text>
</comment>
<dbReference type="EC" id="4.1.1.96" evidence="2"/>
<sequence>MPIKIDFEQIASPCFVLDEQALHNNLKVIDYVQKASGAKIILALKGFAMYSAFPLVSRYLPGTTASSLNEALLGKEEFGGEVHAYCPAYLEDEIDEILKICSHITFNSLSQWEKYKPKVQQAGQPLSTALRINPEFSEVEVDLYNPCAPGTRLGITAEQLGDTLPEGIEGLHFHTLCESGAEDLEKTLQAVEEKFGHLLHQAKWLNMGGGHLMTRKGYDLELLIELIKNLRQNYQLEIIMEPGSAVAWDTGYLVASVLDIVENRHIQTAMLDVSFSAHMPDCLEMPYQPRVLHSVNESKHKYRLGGLTCLAGDYMGDFYFEKALQVGDKIIFEDMIHYTMVKTTSFNGVGLPSIGIWKEDNTFQLVKKFGYEVYKNRLS</sequence>
<keyword evidence="6" id="KW-0745">Spermidine biosynthesis</keyword>
<proteinExistence type="inferred from homology"/>
<reference evidence="13 14" key="1">
    <citation type="submission" date="2024-04" db="EMBL/GenBank/DDBJ databases">
        <title>Novel genus in family Flammeovirgaceae.</title>
        <authorList>
            <person name="Nguyen T.H."/>
            <person name="Vuong T.Q."/>
            <person name="Le H."/>
            <person name="Kim S.-G."/>
        </authorList>
    </citation>
    <scope>NUCLEOTIDE SEQUENCE [LARGE SCALE GENOMIC DNA]</scope>
    <source>
        <strain evidence="13 14">JCM 23209</strain>
    </source>
</reference>
<dbReference type="CDD" id="cd06829">
    <property type="entry name" value="PLPDE_III_CANSDC"/>
    <property type="match status" value="1"/>
</dbReference>
<dbReference type="GO" id="GO:0008295">
    <property type="term" value="P:spermidine biosynthetic process"/>
    <property type="evidence" value="ECO:0007669"/>
    <property type="project" value="UniProtKB-KW"/>
</dbReference>
<evidence type="ECO:0000256" key="9">
    <source>
        <dbReference type="ARBA" id="ARBA00047351"/>
    </source>
</evidence>
<evidence type="ECO:0000313" key="14">
    <source>
        <dbReference type="Proteomes" id="UP001403385"/>
    </source>
</evidence>
<dbReference type="NCBIfam" id="TIGR01047">
    <property type="entry name" value="nspC"/>
    <property type="match status" value="1"/>
</dbReference>
<dbReference type="Gene3D" id="3.20.20.10">
    <property type="entry name" value="Alanine racemase"/>
    <property type="match status" value="1"/>
</dbReference>
<dbReference type="Proteomes" id="UP001403385">
    <property type="component" value="Unassembled WGS sequence"/>
</dbReference>
<keyword evidence="7 13" id="KW-0456">Lyase</keyword>
<keyword evidence="14" id="KW-1185">Reference proteome</keyword>
<dbReference type="GO" id="GO:0045312">
    <property type="term" value="P:nor-spermidine biosynthetic process"/>
    <property type="evidence" value="ECO:0007669"/>
    <property type="project" value="InterPro"/>
</dbReference>
<organism evidence="13 14">
    <name type="scientific">Rapidithrix thailandica</name>
    <dbReference type="NCBI Taxonomy" id="413964"/>
    <lineage>
        <taxon>Bacteria</taxon>
        <taxon>Pseudomonadati</taxon>
        <taxon>Bacteroidota</taxon>
        <taxon>Cytophagia</taxon>
        <taxon>Cytophagales</taxon>
        <taxon>Flammeovirgaceae</taxon>
        <taxon>Rapidithrix</taxon>
    </lineage>
</organism>
<evidence type="ECO:0000256" key="8">
    <source>
        <dbReference type="ARBA" id="ARBA00025802"/>
    </source>
</evidence>
<feature type="domain" description="Orn/DAP/Arg decarboxylase 2 C-terminal" evidence="12">
    <location>
        <begin position="99"/>
        <end position="335"/>
    </location>
</feature>
<dbReference type="Gene3D" id="2.40.37.10">
    <property type="entry name" value="Lyase, Ornithine Decarboxylase, Chain A, domain 1"/>
    <property type="match status" value="1"/>
</dbReference>
<evidence type="ECO:0000313" key="13">
    <source>
        <dbReference type="EMBL" id="MEN7549878.1"/>
    </source>
</evidence>
<dbReference type="AlphaFoldDB" id="A0AAW9S7N3"/>
<protein>
    <recommendedName>
        <fullName evidence="3">Carboxynorspermidine/carboxyspermidine decarboxylase</fullName>
        <ecNumber evidence="2">4.1.1.96</ecNumber>
    </recommendedName>
</protein>
<dbReference type="InterPro" id="IPR029066">
    <property type="entry name" value="PLP-binding_barrel"/>
</dbReference>
<dbReference type="PANTHER" id="PTHR43727:SF1">
    <property type="entry name" value="CARBOXYNORSPERMIDINE_CARBOXYSPERMIDINE DECARBOXYLASE"/>
    <property type="match status" value="1"/>
</dbReference>
<dbReference type="InterPro" id="IPR022643">
    <property type="entry name" value="De-COase2_C"/>
</dbReference>
<dbReference type="PANTHER" id="PTHR43727">
    <property type="entry name" value="DIAMINOPIMELATE DECARBOXYLASE"/>
    <property type="match status" value="1"/>
</dbReference>
<dbReference type="Pfam" id="PF00278">
    <property type="entry name" value="Orn_DAP_Arg_deC"/>
    <property type="match status" value="1"/>
</dbReference>